<evidence type="ECO:0000256" key="1">
    <source>
        <dbReference type="SAM" id="SignalP"/>
    </source>
</evidence>
<feature type="domain" description="PepSY" evidence="2">
    <location>
        <begin position="65"/>
        <end position="116"/>
    </location>
</feature>
<proteinExistence type="predicted"/>
<keyword evidence="1" id="KW-0732">Signal</keyword>
<keyword evidence="4" id="KW-1185">Reference proteome</keyword>
<feature type="signal peptide" evidence="1">
    <location>
        <begin position="1"/>
        <end position="24"/>
    </location>
</feature>
<dbReference type="Pfam" id="PF03413">
    <property type="entry name" value="PepSY"/>
    <property type="match status" value="1"/>
</dbReference>
<dbReference type="EMBL" id="AP024563">
    <property type="protein sequence ID" value="BCU05336.1"/>
    <property type="molecule type" value="Genomic_DNA"/>
</dbReference>
<evidence type="ECO:0000313" key="4">
    <source>
        <dbReference type="Proteomes" id="UP000680679"/>
    </source>
</evidence>
<gene>
    <name evidence="3" type="ORF">Atep_00130</name>
</gene>
<dbReference type="InterPro" id="IPR025711">
    <property type="entry name" value="PepSY"/>
</dbReference>
<dbReference type="Gene3D" id="3.10.450.40">
    <property type="match status" value="1"/>
</dbReference>
<feature type="chain" id="PRO_5045704902" description="PepSY domain-containing protein" evidence="1">
    <location>
        <begin position="25"/>
        <end position="122"/>
    </location>
</feature>
<evidence type="ECO:0000313" key="3">
    <source>
        <dbReference type="EMBL" id="BCU05336.1"/>
    </source>
</evidence>
<protein>
    <recommendedName>
        <fullName evidence="2">PepSY domain-containing protein</fullName>
    </recommendedName>
</protein>
<accession>A0ABM7QHU5</accession>
<reference evidence="3 4" key="1">
    <citation type="submission" date="2021-04" db="EMBL/GenBank/DDBJ databases">
        <title>Complete genome sequencing of Allochromatium tepidum strain NZ.</title>
        <authorList>
            <person name="Tsukatani Y."/>
            <person name="Mori H."/>
        </authorList>
    </citation>
    <scope>NUCLEOTIDE SEQUENCE [LARGE SCALE GENOMIC DNA]</scope>
    <source>
        <strain evidence="3 4">NZ</strain>
    </source>
</reference>
<sequence length="122" mass="13613">MASSSMRSVILIGLLSLIPLQAGADDGVDDGRAEWYEQPHRHDHELAREARLRGEIRPIAGILRQVGEQVPGEVIGIELERGKRAGRPVWIYEIKILSPDGRRQEVEVDAGDGRILQLEEDD</sequence>
<dbReference type="Proteomes" id="UP000680679">
    <property type="component" value="Chromosome"/>
</dbReference>
<organism evidence="3 4">
    <name type="scientific">Allochromatium tepidum</name>
    <dbReference type="NCBI Taxonomy" id="553982"/>
    <lineage>
        <taxon>Bacteria</taxon>
        <taxon>Pseudomonadati</taxon>
        <taxon>Pseudomonadota</taxon>
        <taxon>Gammaproteobacteria</taxon>
        <taxon>Chromatiales</taxon>
        <taxon>Chromatiaceae</taxon>
        <taxon>Allochromatium</taxon>
    </lineage>
</organism>
<name>A0ABM7QHU5_9GAMM</name>
<evidence type="ECO:0000259" key="2">
    <source>
        <dbReference type="Pfam" id="PF03413"/>
    </source>
</evidence>